<evidence type="ECO:0000259" key="4">
    <source>
        <dbReference type="PROSITE" id="PS51084"/>
    </source>
</evidence>
<dbReference type="InterPro" id="IPR036265">
    <property type="entry name" value="HIT-like_sf"/>
</dbReference>
<dbReference type="PROSITE" id="PS51084">
    <property type="entry name" value="HIT_2"/>
    <property type="match status" value="1"/>
</dbReference>
<evidence type="ECO:0000256" key="1">
    <source>
        <dbReference type="PIRSR" id="PIRSR601310-1"/>
    </source>
</evidence>
<dbReference type="PRINTS" id="PR00332">
    <property type="entry name" value="HISTRIAD"/>
</dbReference>
<dbReference type="PANTHER" id="PTHR46648">
    <property type="entry name" value="HIT FAMILY PROTEIN 1"/>
    <property type="match status" value="1"/>
</dbReference>
<dbReference type="OrthoDB" id="9784774at2"/>
<sequence>MTEALSTPGSPYPLDRSNLFARIILGELPAAKVWESDLALAFLDINPAAPGHTLLVPKGSFASLMDLPDDLSAHLGRVLPRLCRAVKETTGADGINVIVNNGAAAGQVIFHVHYHIIPRFVQDGYRWPFAAHPYQGDAMEKMRAALADRLARETESAV</sequence>
<dbReference type="Pfam" id="PF01230">
    <property type="entry name" value="HIT"/>
    <property type="match status" value="1"/>
</dbReference>
<gene>
    <name evidence="5" type="ordered locus">Isop_2106</name>
</gene>
<reference key="1">
    <citation type="submission" date="2010-11" db="EMBL/GenBank/DDBJ databases">
        <title>The complete sequence of chromosome of Isophaera pallida ATCC 43644.</title>
        <authorList>
            <consortium name="US DOE Joint Genome Institute (JGI-PGF)"/>
            <person name="Lucas S."/>
            <person name="Copeland A."/>
            <person name="Lapidus A."/>
            <person name="Bruce D."/>
            <person name="Goodwin L."/>
            <person name="Pitluck S."/>
            <person name="Kyrpides N."/>
            <person name="Mavromatis K."/>
            <person name="Pagani I."/>
            <person name="Ivanova N."/>
            <person name="Saunders E."/>
            <person name="Brettin T."/>
            <person name="Detter J.C."/>
            <person name="Han C."/>
            <person name="Tapia R."/>
            <person name="Land M."/>
            <person name="Hauser L."/>
            <person name="Markowitz V."/>
            <person name="Cheng J.-F."/>
            <person name="Hugenholtz P."/>
            <person name="Woyke T."/>
            <person name="Wu D."/>
            <person name="Eisen J.A."/>
        </authorList>
    </citation>
    <scope>NUCLEOTIDE SEQUENCE</scope>
    <source>
        <strain>ATCC 43644</strain>
    </source>
</reference>
<dbReference type="GO" id="GO:0009117">
    <property type="term" value="P:nucleotide metabolic process"/>
    <property type="evidence" value="ECO:0007669"/>
    <property type="project" value="TreeGrafter"/>
</dbReference>
<proteinExistence type="predicted"/>
<dbReference type="FunCoup" id="E8R485">
    <property type="interactions" value="485"/>
</dbReference>
<dbReference type="eggNOG" id="COG0537">
    <property type="taxonomic scope" value="Bacteria"/>
</dbReference>
<organism evidence="5 6">
    <name type="scientific">Isosphaera pallida (strain ATCC 43644 / DSM 9630 / IS1B)</name>
    <dbReference type="NCBI Taxonomy" id="575540"/>
    <lineage>
        <taxon>Bacteria</taxon>
        <taxon>Pseudomonadati</taxon>
        <taxon>Planctomycetota</taxon>
        <taxon>Planctomycetia</taxon>
        <taxon>Isosphaerales</taxon>
        <taxon>Isosphaeraceae</taxon>
        <taxon>Isosphaera</taxon>
    </lineage>
</organism>
<protein>
    <submittedName>
        <fullName evidence="5">Histidine triad (HIT) protein</fullName>
    </submittedName>
</protein>
<dbReference type="CDD" id="cd01277">
    <property type="entry name" value="HINT_subgroup"/>
    <property type="match status" value="1"/>
</dbReference>
<dbReference type="GO" id="GO:0003824">
    <property type="term" value="F:catalytic activity"/>
    <property type="evidence" value="ECO:0007669"/>
    <property type="project" value="InterPro"/>
</dbReference>
<evidence type="ECO:0000313" key="6">
    <source>
        <dbReference type="Proteomes" id="UP000008631"/>
    </source>
</evidence>
<evidence type="ECO:0000313" key="5">
    <source>
        <dbReference type="EMBL" id="ADV62686.1"/>
    </source>
</evidence>
<feature type="domain" description="HIT" evidence="4">
    <location>
        <begin position="19"/>
        <end position="126"/>
    </location>
</feature>
<dbReference type="Gene3D" id="3.30.428.10">
    <property type="entry name" value="HIT-like"/>
    <property type="match status" value="1"/>
</dbReference>
<dbReference type="EMBL" id="CP002353">
    <property type="protein sequence ID" value="ADV62686.1"/>
    <property type="molecule type" value="Genomic_DNA"/>
</dbReference>
<dbReference type="PANTHER" id="PTHR46648:SF1">
    <property type="entry name" value="ADENOSINE 5'-MONOPHOSPHORAMIDASE HNT1"/>
    <property type="match status" value="1"/>
</dbReference>
<dbReference type="InterPro" id="IPR001310">
    <property type="entry name" value="Histidine_triad_HIT"/>
</dbReference>
<dbReference type="KEGG" id="ipa:Isop_2106"/>
<dbReference type="HOGENOM" id="CLU_056776_3_3_0"/>
<keyword evidence="6" id="KW-1185">Reference proteome</keyword>
<dbReference type="AlphaFoldDB" id="E8R485"/>
<dbReference type="SUPFAM" id="SSF54197">
    <property type="entry name" value="HIT-like"/>
    <property type="match status" value="1"/>
</dbReference>
<dbReference type="InterPro" id="IPR011146">
    <property type="entry name" value="HIT-like"/>
</dbReference>
<feature type="short sequence motif" description="Histidine triad motif" evidence="2 3">
    <location>
        <begin position="111"/>
        <end position="115"/>
    </location>
</feature>
<dbReference type="Proteomes" id="UP000008631">
    <property type="component" value="Chromosome"/>
</dbReference>
<feature type="active site" description="Tele-AMP-histidine intermediate" evidence="1">
    <location>
        <position position="113"/>
    </location>
</feature>
<evidence type="ECO:0000256" key="2">
    <source>
        <dbReference type="PIRSR" id="PIRSR601310-3"/>
    </source>
</evidence>
<accession>E8R485</accession>
<dbReference type="InterPro" id="IPR039384">
    <property type="entry name" value="HINT"/>
</dbReference>
<name>E8R485_ISOPI</name>
<dbReference type="STRING" id="575540.Isop_2106"/>
<evidence type="ECO:0000256" key="3">
    <source>
        <dbReference type="PROSITE-ProRule" id="PRU00464"/>
    </source>
</evidence>
<dbReference type="InParanoid" id="E8R485"/>
<reference evidence="5 6" key="2">
    <citation type="journal article" date="2011" name="Stand. Genomic Sci.">
        <title>Complete genome sequence of Isosphaera pallida type strain (IS1B).</title>
        <authorList>
            <consortium name="US DOE Joint Genome Institute (JGI-PGF)"/>
            <person name="Goker M."/>
            <person name="Cleland D."/>
            <person name="Saunders E."/>
            <person name="Lapidus A."/>
            <person name="Nolan M."/>
            <person name="Lucas S."/>
            <person name="Hammon N."/>
            <person name="Deshpande S."/>
            <person name="Cheng J.F."/>
            <person name="Tapia R."/>
            <person name="Han C."/>
            <person name="Goodwin L."/>
            <person name="Pitluck S."/>
            <person name="Liolios K."/>
            <person name="Pagani I."/>
            <person name="Ivanova N."/>
            <person name="Mavromatis K."/>
            <person name="Pati A."/>
            <person name="Chen A."/>
            <person name="Palaniappan K."/>
            <person name="Land M."/>
            <person name="Hauser L."/>
            <person name="Chang Y.J."/>
            <person name="Jeffries C.D."/>
            <person name="Detter J.C."/>
            <person name="Beck B."/>
            <person name="Woyke T."/>
            <person name="Bristow J."/>
            <person name="Eisen J.A."/>
            <person name="Markowitz V."/>
            <person name="Hugenholtz P."/>
            <person name="Kyrpides N.C."/>
            <person name="Klenk H.P."/>
        </authorList>
    </citation>
    <scope>NUCLEOTIDE SEQUENCE [LARGE SCALE GENOMIC DNA]</scope>
    <source>
        <strain evidence="6">ATCC 43644 / DSM 9630 / IS1B</strain>
    </source>
</reference>